<proteinExistence type="predicted"/>
<keyword evidence="1" id="KW-1133">Transmembrane helix</keyword>
<feature type="transmembrane region" description="Helical" evidence="1">
    <location>
        <begin position="54"/>
        <end position="76"/>
    </location>
</feature>
<feature type="transmembrane region" description="Helical" evidence="1">
    <location>
        <begin position="88"/>
        <end position="113"/>
    </location>
</feature>
<gene>
    <name evidence="2" type="ORF">LPTSP3_g38010</name>
</gene>
<evidence type="ECO:0008006" key="4">
    <source>
        <dbReference type="Google" id="ProtNLM"/>
    </source>
</evidence>
<name>A0ABM7UNY0_9LEPT</name>
<reference evidence="2 3" key="1">
    <citation type="submission" date="2021-08" db="EMBL/GenBank/DDBJ databases">
        <title>Complete genome sequence of Leptospira kobayashii strain E30.</title>
        <authorList>
            <person name="Nakao R."/>
            <person name="Nakamura S."/>
            <person name="Masuzawa T."/>
            <person name="Koizumi N."/>
        </authorList>
    </citation>
    <scope>NUCLEOTIDE SEQUENCE [LARGE SCALE GENOMIC DNA]</scope>
    <source>
        <strain evidence="2 3">E30</strain>
    </source>
</reference>
<accession>A0ABM7UNY0</accession>
<dbReference type="EMBL" id="AP025029">
    <property type="protein sequence ID" value="BDA80871.1"/>
    <property type="molecule type" value="Genomic_DNA"/>
</dbReference>
<dbReference type="Pfam" id="PF08592">
    <property type="entry name" value="Anthrone_oxy"/>
    <property type="match status" value="1"/>
</dbReference>
<keyword evidence="1" id="KW-0472">Membrane</keyword>
<evidence type="ECO:0000313" key="3">
    <source>
        <dbReference type="Proteomes" id="UP000245263"/>
    </source>
</evidence>
<dbReference type="InterPro" id="IPR013901">
    <property type="entry name" value="Anthrone_oxy"/>
</dbReference>
<dbReference type="Proteomes" id="UP000245263">
    <property type="component" value="Chromosome 2"/>
</dbReference>
<organism evidence="2 3">
    <name type="scientific">Leptospira kobayashii</name>
    <dbReference type="NCBI Taxonomy" id="1917830"/>
    <lineage>
        <taxon>Bacteria</taxon>
        <taxon>Pseudomonadati</taxon>
        <taxon>Spirochaetota</taxon>
        <taxon>Spirochaetia</taxon>
        <taxon>Leptospirales</taxon>
        <taxon>Leptospiraceae</taxon>
        <taxon>Leptospira</taxon>
    </lineage>
</organism>
<keyword evidence="3" id="KW-1185">Reference proteome</keyword>
<evidence type="ECO:0000256" key="1">
    <source>
        <dbReference type="SAM" id="Phobius"/>
    </source>
</evidence>
<keyword evidence="1" id="KW-0812">Transmembrane</keyword>
<protein>
    <recommendedName>
        <fullName evidence="4">Integral membrane protein</fullName>
    </recommendedName>
</protein>
<feature type="transmembrane region" description="Helical" evidence="1">
    <location>
        <begin position="6"/>
        <end position="33"/>
    </location>
</feature>
<evidence type="ECO:0000313" key="2">
    <source>
        <dbReference type="EMBL" id="BDA80871.1"/>
    </source>
</evidence>
<sequence length="166" mass="18501">MTWETILFLITGTLTALLAGVFFGYSVSVNWALHRLKDSEYVRVMQEINEVIQNPFFLLTFLGPAVLLPILTFLYGNNTPDHPGSLRFYLLAASSVFYIAGPFGLTVAGNVPLNNKLANFNGKNSTEAEIAMARLEFEKPWNRLHTIRTVASVVSLILFFTAILLT</sequence>
<feature type="transmembrane region" description="Helical" evidence="1">
    <location>
        <begin position="147"/>
        <end position="165"/>
    </location>
</feature>